<dbReference type="RefSeq" id="WP_101308642.1">
    <property type="nucleotide sequence ID" value="NZ_CAXXEE010000003.1"/>
</dbReference>
<evidence type="ECO:0000313" key="7">
    <source>
        <dbReference type="Proteomes" id="UP000233618"/>
    </source>
</evidence>
<evidence type="ECO:0000256" key="3">
    <source>
        <dbReference type="ARBA" id="ARBA00022833"/>
    </source>
</evidence>
<evidence type="ECO:0000256" key="1">
    <source>
        <dbReference type="ARBA" id="ARBA00022723"/>
    </source>
</evidence>
<dbReference type="PANTHER" id="PTHR33823">
    <property type="entry name" value="RNA POLYMERASE-BINDING TRANSCRIPTION FACTOR DKSA-RELATED"/>
    <property type="match status" value="1"/>
</dbReference>
<gene>
    <name evidence="6" type="ORF">BZG01_04515</name>
</gene>
<accession>A0A2N3IDV5</accession>
<keyword evidence="7" id="KW-1185">Reference proteome</keyword>
<dbReference type="AlphaFoldDB" id="A0A2N3IDV5"/>
<dbReference type="Pfam" id="PF01258">
    <property type="entry name" value="zf-dskA_traR"/>
    <property type="match status" value="1"/>
</dbReference>
<reference evidence="6 7" key="1">
    <citation type="journal article" date="2017" name="Front. Microbiol.">
        <title>Labilibaculum manganireducens gen. nov., sp. nov. and Labilibaculum filiforme sp. nov., Novel Bacteroidetes Isolated from Subsurface Sediments of the Baltic Sea.</title>
        <authorList>
            <person name="Vandieken V."/>
            <person name="Marshall I.P."/>
            <person name="Niemann H."/>
            <person name="Engelen B."/>
            <person name="Cypionka H."/>
        </authorList>
    </citation>
    <scope>NUCLEOTIDE SEQUENCE [LARGE SCALE GENOMIC DNA]</scope>
    <source>
        <strain evidence="6 7">59.10-2M</strain>
    </source>
</reference>
<dbReference type="InterPro" id="IPR000962">
    <property type="entry name" value="Znf_DskA_TraR"/>
</dbReference>
<evidence type="ECO:0000256" key="2">
    <source>
        <dbReference type="ARBA" id="ARBA00022771"/>
    </source>
</evidence>
<dbReference type="Gene3D" id="1.20.120.910">
    <property type="entry name" value="DksA, coiled-coil domain"/>
    <property type="match status" value="1"/>
</dbReference>
<dbReference type="PROSITE" id="PS51128">
    <property type="entry name" value="ZF_DKSA_2"/>
    <property type="match status" value="1"/>
</dbReference>
<name>A0A2N3IDV5_9BACT</name>
<protein>
    <recommendedName>
        <fullName evidence="5">Zinc finger DksA/TraR C4-type domain-containing protein</fullName>
    </recommendedName>
</protein>
<keyword evidence="1" id="KW-0479">Metal-binding</keyword>
<keyword evidence="2" id="KW-0863">Zinc-finger</keyword>
<keyword evidence="3" id="KW-0862">Zinc</keyword>
<evidence type="ECO:0000259" key="5">
    <source>
        <dbReference type="Pfam" id="PF01258"/>
    </source>
</evidence>
<dbReference type="EMBL" id="MVDE01000004">
    <property type="protein sequence ID" value="PKQ68480.1"/>
    <property type="molecule type" value="Genomic_DNA"/>
</dbReference>
<evidence type="ECO:0000256" key="4">
    <source>
        <dbReference type="PROSITE-ProRule" id="PRU00510"/>
    </source>
</evidence>
<evidence type="ECO:0000313" key="6">
    <source>
        <dbReference type="EMBL" id="PKQ68480.1"/>
    </source>
</evidence>
<dbReference type="PANTHER" id="PTHR33823:SF4">
    <property type="entry name" value="GENERAL STRESS PROTEIN 16O"/>
    <property type="match status" value="1"/>
</dbReference>
<organism evidence="6 7">
    <name type="scientific">Labilibaculum manganireducens</name>
    <dbReference type="NCBI Taxonomy" id="1940525"/>
    <lineage>
        <taxon>Bacteria</taxon>
        <taxon>Pseudomonadati</taxon>
        <taxon>Bacteroidota</taxon>
        <taxon>Bacteroidia</taxon>
        <taxon>Marinilabiliales</taxon>
        <taxon>Marinifilaceae</taxon>
        <taxon>Labilibaculum</taxon>
    </lineage>
</organism>
<proteinExistence type="predicted"/>
<dbReference type="Proteomes" id="UP000233618">
    <property type="component" value="Unassembled WGS sequence"/>
</dbReference>
<dbReference type="GO" id="GO:0008270">
    <property type="term" value="F:zinc ion binding"/>
    <property type="evidence" value="ECO:0007669"/>
    <property type="project" value="UniProtKB-KW"/>
</dbReference>
<feature type="domain" description="Zinc finger DksA/TraR C4-type" evidence="5">
    <location>
        <begin position="80"/>
        <end position="110"/>
    </location>
</feature>
<sequence length="111" mass="12396">MPELNRVQIEILITDRISKLENEIVMLKDLTQPVSPDCAIGRVSRMDAINNKSVNEAALRKKEIQLSALKDALKNIDSDDFGKCIKCGIQIPIGRIMIMPESKKCVNCANQ</sequence>
<comment type="caution">
    <text evidence="6">The sequence shown here is derived from an EMBL/GenBank/DDBJ whole genome shotgun (WGS) entry which is preliminary data.</text>
</comment>
<feature type="zinc finger region" description="dksA C4-type" evidence="4">
    <location>
        <begin position="84"/>
        <end position="108"/>
    </location>
</feature>